<evidence type="ECO:0000313" key="1">
    <source>
        <dbReference type="EMBL" id="KAI3820684.1"/>
    </source>
</evidence>
<evidence type="ECO:0000313" key="2">
    <source>
        <dbReference type="Proteomes" id="UP001056120"/>
    </source>
</evidence>
<sequence>MTSKLLRLVSSRISNKQSPIIPDENILDLLLLFFVNELLVVRHERFRDALTNCICQMNHRKQSTPKLMMEYVGIELFVMDAFHAGYEITVIEEDEPPPKRRVEFEEAIRFVNQIKDYVRDTDRRFAADTVAAIGLTNTMTSKLLRLVSSRISNKQSPIIPDENILDLLLLFFVNELLVVRHERFRDALTNCICQMNHRKQSTPKLMMEYVGIELFVMDAFHAGYEITVIEEDEPPPKRRVEFEEAIRFVNQIKDYVRDTDRRFAADTVAAIGLTSGSMDDEVVVLIHVFTSGLDDLDLGSVDVAFASLPQS</sequence>
<protein>
    <submittedName>
        <fullName evidence="1">Uncharacterized protein</fullName>
    </submittedName>
</protein>
<reference evidence="2" key="1">
    <citation type="journal article" date="2022" name="Mol. Ecol. Resour.">
        <title>The genomes of chicory, endive, great burdock and yacon provide insights into Asteraceae palaeo-polyploidization history and plant inulin production.</title>
        <authorList>
            <person name="Fan W."/>
            <person name="Wang S."/>
            <person name="Wang H."/>
            <person name="Wang A."/>
            <person name="Jiang F."/>
            <person name="Liu H."/>
            <person name="Zhao H."/>
            <person name="Xu D."/>
            <person name="Zhang Y."/>
        </authorList>
    </citation>
    <scope>NUCLEOTIDE SEQUENCE [LARGE SCALE GENOMIC DNA]</scope>
    <source>
        <strain evidence="2">cv. Yunnan</strain>
    </source>
</reference>
<reference evidence="1 2" key="2">
    <citation type="journal article" date="2022" name="Mol. Ecol. Resour.">
        <title>The genomes of chicory, endive, great burdock and yacon provide insights into Asteraceae paleo-polyploidization history and plant inulin production.</title>
        <authorList>
            <person name="Fan W."/>
            <person name="Wang S."/>
            <person name="Wang H."/>
            <person name="Wang A."/>
            <person name="Jiang F."/>
            <person name="Liu H."/>
            <person name="Zhao H."/>
            <person name="Xu D."/>
            <person name="Zhang Y."/>
        </authorList>
    </citation>
    <scope>NUCLEOTIDE SEQUENCE [LARGE SCALE GENOMIC DNA]</scope>
    <source>
        <strain evidence="2">cv. Yunnan</strain>
        <tissue evidence="1">Leaves</tissue>
    </source>
</reference>
<accession>A0ACB9JKH5</accession>
<name>A0ACB9JKH5_9ASTR</name>
<proteinExistence type="predicted"/>
<gene>
    <name evidence="1" type="ORF">L1987_08232</name>
</gene>
<dbReference type="Proteomes" id="UP001056120">
    <property type="component" value="Linkage Group LG03"/>
</dbReference>
<dbReference type="EMBL" id="CM042020">
    <property type="protein sequence ID" value="KAI3820684.1"/>
    <property type="molecule type" value="Genomic_DNA"/>
</dbReference>
<comment type="caution">
    <text evidence="1">The sequence shown here is derived from an EMBL/GenBank/DDBJ whole genome shotgun (WGS) entry which is preliminary data.</text>
</comment>
<organism evidence="1 2">
    <name type="scientific">Smallanthus sonchifolius</name>
    <dbReference type="NCBI Taxonomy" id="185202"/>
    <lineage>
        <taxon>Eukaryota</taxon>
        <taxon>Viridiplantae</taxon>
        <taxon>Streptophyta</taxon>
        <taxon>Embryophyta</taxon>
        <taxon>Tracheophyta</taxon>
        <taxon>Spermatophyta</taxon>
        <taxon>Magnoliopsida</taxon>
        <taxon>eudicotyledons</taxon>
        <taxon>Gunneridae</taxon>
        <taxon>Pentapetalae</taxon>
        <taxon>asterids</taxon>
        <taxon>campanulids</taxon>
        <taxon>Asterales</taxon>
        <taxon>Asteraceae</taxon>
        <taxon>Asteroideae</taxon>
        <taxon>Heliantheae alliance</taxon>
        <taxon>Millerieae</taxon>
        <taxon>Smallanthus</taxon>
    </lineage>
</organism>
<keyword evidence="2" id="KW-1185">Reference proteome</keyword>